<dbReference type="OrthoDB" id="271709at2"/>
<evidence type="ECO:0008006" key="5">
    <source>
        <dbReference type="Google" id="ProtNLM"/>
    </source>
</evidence>
<reference evidence="3 4" key="1">
    <citation type="submission" date="2017-01" db="EMBL/GenBank/DDBJ databases">
        <authorList>
            <person name="Varghese N."/>
            <person name="Submissions S."/>
        </authorList>
    </citation>
    <scope>NUCLEOTIDE SEQUENCE [LARGE SCALE GENOMIC DNA]</scope>
    <source>
        <strain evidence="3 4">ATCC 35905</strain>
    </source>
</reference>
<feature type="transmembrane region" description="Helical" evidence="2">
    <location>
        <begin position="368"/>
        <end position="387"/>
    </location>
</feature>
<comment type="caution">
    <text evidence="3">The sequence shown here is derived from an EMBL/GenBank/DDBJ whole genome shotgun (WGS) entry which is preliminary data.</text>
</comment>
<keyword evidence="2" id="KW-0472">Membrane</keyword>
<keyword evidence="2" id="KW-1133">Transmembrane helix</keyword>
<evidence type="ECO:0000256" key="1">
    <source>
        <dbReference type="SAM" id="MobiDB-lite"/>
    </source>
</evidence>
<name>A0A8G2FFZ2_ACIRU</name>
<dbReference type="EMBL" id="FTNE01000005">
    <property type="protein sequence ID" value="SIQ50538.1"/>
    <property type="molecule type" value="Genomic_DNA"/>
</dbReference>
<sequence length="390" mass="41519">MNTEALFLIVGVVGVGVLHTIVPDHWVPITLIARQRGWSRGETARVAFRAGVGHVLSTLAIGVAVWIAGAAFAVKFGGFVDAAASLALIAFGGWIAFSSLREMRGGADHGHHHGHSHSHGHSHALTTDAIHGPEQQIIDTGHGTILLSIFETGAPPRFRLTGPDADAVHIETHRDDAAQQTFAMVNRGAYWESLDDIPEPHGFAVTITMAHGSHAHRYDTAFAEHDHGDHAHHHHAPPSDALYQPAGGDVAVMLRHVHVHRHGSGPAHSHLHDHDGTTMHDVVIDGGDAPLHEHAHKTSSRTALMLILGSSPMVEGIPAFFAAGKFGFGVIAIMAIVFAISTIATYVALCIASTAGLQRISLGPLERYGEVLSGAFIVLVGVVFWVWPVI</sequence>
<dbReference type="AlphaFoldDB" id="A0A8G2FFZ2"/>
<organism evidence="3 4">
    <name type="scientific">Acidiphilium rubrum</name>
    <dbReference type="NCBI Taxonomy" id="526"/>
    <lineage>
        <taxon>Bacteria</taxon>
        <taxon>Pseudomonadati</taxon>
        <taxon>Pseudomonadota</taxon>
        <taxon>Alphaproteobacteria</taxon>
        <taxon>Acetobacterales</taxon>
        <taxon>Acidocellaceae</taxon>
        <taxon>Acidiphilium</taxon>
    </lineage>
</organism>
<proteinExistence type="predicted"/>
<accession>A0A8G2FFZ2</accession>
<dbReference type="PANTHER" id="PTHR36394:SF1">
    <property type="entry name" value="OS01G0277700 PROTEIN"/>
    <property type="match status" value="1"/>
</dbReference>
<feature type="compositionally biased region" description="Basic residues" evidence="1">
    <location>
        <begin position="110"/>
        <end position="122"/>
    </location>
</feature>
<feature type="transmembrane region" description="Helical" evidence="2">
    <location>
        <begin position="330"/>
        <end position="356"/>
    </location>
</feature>
<dbReference type="Proteomes" id="UP000186308">
    <property type="component" value="Unassembled WGS sequence"/>
</dbReference>
<feature type="transmembrane region" description="Helical" evidence="2">
    <location>
        <begin position="6"/>
        <end position="27"/>
    </location>
</feature>
<evidence type="ECO:0000256" key="2">
    <source>
        <dbReference type="SAM" id="Phobius"/>
    </source>
</evidence>
<protein>
    <recommendedName>
        <fullName evidence="5">ABC-type nickel/cobalt efflux system, permease component RcnA</fullName>
    </recommendedName>
</protein>
<feature type="transmembrane region" description="Helical" evidence="2">
    <location>
        <begin position="48"/>
        <end position="73"/>
    </location>
</feature>
<evidence type="ECO:0000313" key="3">
    <source>
        <dbReference type="EMBL" id="SIQ50538.1"/>
    </source>
</evidence>
<feature type="transmembrane region" description="Helical" evidence="2">
    <location>
        <begin position="79"/>
        <end position="97"/>
    </location>
</feature>
<dbReference type="PANTHER" id="PTHR36394">
    <property type="entry name" value="OS01G0277700 PROTEIN"/>
    <property type="match status" value="1"/>
</dbReference>
<keyword evidence="2" id="KW-0812">Transmembrane</keyword>
<gene>
    <name evidence="3" type="ORF">SAMN05421828_105148</name>
</gene>
<keyword evidence="4" id="KW-1185">Reference proteome</keyword>
<dbReference type="RefSeq" id="WP_029311212.1">
    <property type="nucleotide sequence ID" value="NZ_FTNE01000005.1"/>
</dbReference>
<evidence type="ECO:0000313" key="4">
    <source>
        <dbReference type="Proteomes" id="UP000186308"/>
    </source>
</evidence>
<feature type="region of interest" description="Disordered" evidence="1">
    <location>
        <begin position="106"/>
        <end position="125"/>
    </location>
</feature>